<keyword evidence="4" id="KW-1185">Reference proteome</keyword>
<gene>
    <name evidence="2" type="ORF">H7H73_26770</name>
    <name evidence="3" type="ORF">MJO55_17310</name>
</gene>
<reference evidence="3" key="3">
    <citation type="submission" date="2022-08" db="EMBL/GenBank/DDBJ databases">
        <title>Whole genome sequencing of non-tuberculosis mycobacteria type-strains.</title>
        <authorList>
            <person name="Igarashi Y."/>
            <person name="Osugi A."/>
            <person name="Mitarai S."/>
        </authorList>
    </citation>
    <scope>NUCLEOTIDE SEQUENCE</scope>
    <source>
        <strain evidence="3">JCM 16372</strain>
    </source>
</reference>
<sequence length="1478" mass="158343">MIEDGLLTALPGGRDPVSGRLRVTAFVTARIDVTGDEPPVALSDCPTFGDWGALSGQMELSLIYRTSSGSGSVALHPDPASPRPDAQLWRTLFGRVTVGSGTFQDLSDQTVASFPSQAVATLIRATYAAVAEAAPTAFPPTTTGPLAGLTTIGRLLRRREITSAATHPGVGLPPFASPPPGSPPGTPGRFVDRSALDPPTTVNGGLQTLVEALRFYDRPGAADPDGPDRVPDPPRRPQLEFHGFVSALADYPQLLRHLGLAVDFLLAQDLPNPLGQIRFEPRTLAVEWTRPDVSRPWTDYEILDRRFIARPRSDEGELVDGSLRVESDRLFHLEQIDVDGGALKLAGSAATASKTAEVVTATPGTETVAPSMTPDASSLPALRGIGLTLYRNRRAQKIVGTWDAAKKLDDERIAGVVPELSAEDVTRGYRFDVSELSAPDTWYTLHARTGSYALRTATPGEREPLPVPTPIGPDEGYVKAASSTKNAAEPTVTYLHEAVAGWDGWSLSAPRPGNPIGMLGVNAPVPPESEPQGFELPLEVTFRPTSGTLPALRFGRRYRLRGRLVDMSGRSVSPEALDPRHVTPFVPFYRWDPVPPPAVIPRRAFTEGESLLRMVIRSTLGIPTTQYVALERIVTLAKHDREDLAYRAVSDRHLAAPDGSQQLAELHGLFDAAVHESSSAAERDAAFVIASRSSGTFLSPADAGVIADGKNPPRPVVLNGSGLLADSPTGSLGEGEYVLHDVDTLTLPYLPDPLASAASFTTLPGVAGTWELDWPGSREWFDRQPILLRIEEGTGAPHWDDDARLLRVFLAPAEHVRVALSSILPKDALPVMGVWMLERPAVQAAQEADALSGRHWMLTPSVTLDLVHAVEKPLAAPVLAVAEPAVYNSGVFRYPGNTHAWLAGTIATHAKSTGRLDVDATWTEPVDDVTMPSWLVRHGQSHVADFLTGDTEDSCRIGSRNLAPSPGRPPTHEIRHEFGDTKHRWVHYTATATTRFREYFPASITADKELITHVGPALRLSVPSSHRPDPPQVGYVIPTWTWDDRVGIGVTGPLAPRLGLTRTRTRIGGGLRVYLARPWFSSGEDELLGVVVRNQPWLTSFADVDAGVLGAEAATRAADLAAQRFFDAGLVVDGGDRGAGPAARLVRGTTDRQQARTPVFDADAGVEEAQLASHLGMLGGAGRSEDVVADAARSVRLTAMLDAVAAETDSAAMGLVDGLLGPAGPQVSTWGSDPAWGSKPTARGPYIHQFPLRVAVGTGIDVPGRQEKATVVGHEVHFDATRGLWYCDLQLDAGGAYQPFVDLALVRYQPYSVGGVHASAAVRPGFIQLVPDRTAAVTMLTDRALLVSLRGPSGYNRLGQEFMFGSPVSAQVDASREVTAQVQVRPEGGTDLDWRPWGDPKRLAASGSDLADIHWGATIVALPPGDRDEQRVVISEYELFESDASTAETSVRRPPGGFGEAAAKPAGRRLVFATEFSL</sequence>
<feature type="compositionally biased region" description="Pro residues" evidence="1">
    <location>
        <begin position="175"/>
        <end position="186"/>
    </location>
</feature>
<feature type="region of interest" description="Disordered" evidence="1">
    <location>
        <begin position="166"/>
        <end position="194"/>
    </location>
</feature>
<evidence type="ECO:0000313" key="3">
    <source>
        <dbReference type="EMBL" id="ULP35061.1"/>
    </source>
</evidence>
<organism evidence="2 5">
    <name type="scientific">Mycolicibacterium rufum</name>
    <dbReference type="NCBI Taxonomy" id="318424"/>
    <lineage>
        <taxon>Bacteria</taxon>
        <taxon>Bacillati</taxon>
        <taxon>Actinomycetota</taxon>
        <taxon>Actinomycetes</taxon>
        <taxon>Mycobacteriales</taxon>
        <taxon>Mycobacteriaceae</taxon>
        <taxon>Mycolicibacterium</taxon>
    </lineage>
</organism>
<reference evidence="2" key="1">
    <citation type="submission" date="2020-07" db="EMBL/GenBank/DDBJ databases">
        <authorList>
            <person name="Pettersson B.M.F."/>
            <person name="Behra P.R.K."/>
            <person name="Ramesh M."/>
            <person name="Das S."/>
            <person name="Dasgupta S."/>
            <person name="Kirsebom L.A."/>
        </authorList>
    </citation>
    <scope>NUCLEOTIDE SEQUENCE</scope>
    <source>
        <strain evidence="2">DSM 45406</strain>
    </source>
</reference>
<evidence type="ECO:0000313" key="5">
    <source>
        <dbReference type="Proteomes" id="UP001140272"/>
    </source>
</evidence>
<dbReference type="EMBL" id="CP092427">
    <property type="protein sequence ID" value="ULP35061.1"/>
    <property type="molecule type" value="Genomic_DNA"/>
</dbReference>
<accession>A0A9X2Y3T2</accession>
<protein>
    <submittedName>
        <fullName evidence="2">Uncharacterized protein</fullName>
    </submittedName>
</protein>
<dbReference type="EMBL" id="JACKRN010000854">
    <property type="protein sequence ID" value="MCV7073382.1"/>
    <property type="molecule type" value="Genomic_DNA"/>
</dbReference>
<dbReference type="Proteomes" id="UP001140272">
    <property type="component" value="Unassembled WGS sequence"/>
</dbReference>
<proteinExistence type="predicted"/>
<dbReference type="Proteomes" id="UP001055159">
    <property type="component" value="Chromosome"/>
</dbReference>
<dbReference type="RefSeq" id="WP_239735298.1">
    <property type="nucleotide sequence ID" value="NZ_CP092427.2"/>
</dbReference>
<name>A0A9X2Y3T2_9MYCO</name>
<evidence type="ECO:0000256" key="1">
    <source>
        <dbReference type="SAM" id="MobiDB-lite"/>
    </source>
</evidence>
<reference evidence="2" key="2">
    <citation type="journal article" date="2022" name="BMC Genomics">
        <title>Comparative genome analysis of mycobacteria focusing on tRNA and non-coding RNA.</title>
        <authorList>
            <person name="Behra P.R.K."/>
            <person name="Pettersson B.M.F."/>
            <person name="Ramesh M."/>
            <person name="Das S."/>
            <person name="Dasgupta S."/>
            <person name="Kirsebom L.A."/>
        </authorList>
    </citation>
    <scope>NUCLEOTIDE SEQUENCE</scope>
    <source>
        <strain evidence="2">DSM 45406</strain>
    </source>
</reference>
<evidence type="ECO:0000313" key="4">
    <source>
        <dbReference type="Proteomes" id="UP001055159"/>
    </source>
</evidence>
<evidence type="ECO:0000313" key="2">
    <source>
        <dbReference type="EMBL" id="MCV7073382.1"/>
    </source>
</evidence>